<evidence type="ECO:0000259" key="3">
    <source>
        <dbReference type="PROSITE" id="PS51819"/>
    </source>
</evidence>
<dbReference type="AlphaFoldDB" id="A0AAD1SI24"/>
<keyword evidence="5" id="KW-1185">Reference proteome</keyword>
<dbReference type="InterPro" id="IPR004360">
    <property type="entry name" value="Glyas_Fos-R_dOase_dom"/>
</dbReference>
<reference evidence="4" key="1">
    <citation type="submission" date="2022-03" db="EMBL/GenBank/DDBJ databases">
        <authorList>
            <person name="Alioto T."/>
            <person name="Alioto T."/>
            <person name="Gomez Garrido J."/>
        </authorList>
    </citation>
    <scope>NUCLEOTIDE SEQUENCE</scope>
</reference>
<gene>
    <name evidence="4" type="ORF">PECUL_23A014485</name>
</gene>
<protein>
    <recommendedName>
        <fullName evidence="2">Glyoxalase domain-containing protein 5</fullName>
    </recommendedName>
</protein>
<proteinExistence type="inferred from homology"/>
<dbReference type="InterPro" id="IPR029068">
    <property type="entry name" value="Glyas_Bleomycin-R_OHBP_Dase"/>
</dbReference>
<sequence>MLSICRLLTHRAQVSSALVRYASNLQPPFQIKHLDHLVLTVRCLEKTVKFYTEVLGMEVTTFKGNRKALSFGIQKINLHEAGKEFEPKANLPTPGSADLCLITETPISTVLKHLQDCGVKLEEGPVPRTGAVGEIISVYFRDPDHNLIEVSNYHGALNTKS</sequence>
<evidence type="ECO:0000256" key="2">
    <source>
        <dbReference type="ARBA" id="ARBA00040140"/>
    </source>
</evidence>
<dbReference type="SUPFAM" id="SSF54593">
    <property type="entry name" value="Glyoxalase/Bleomycin resistance protein/Dihydroxybiphenyl dioxygenase"/>
    <property type="match status" value="1"/>
</dbReference>
<dbReference type="Gene3D" id="3.10.180.10">
    <property type="entry name" value="2,3-Dihydroxybiphenyl 1,2-Dioxygenase, domain 1"/>
    <property type="match status" value="1"/>
</dbReference>
<feature type="domain" description="VOC" evidence="3">
    <location>
        <begin position="33"/>
        <end position="153"/>
    </location>
</feature>
<dbReference type="PANTHER" id="PTHR21366">
    <property type="entry name" value="GLYOXALASE FAMILY PROTEIN"/>
    <property type="match status" value="1"/>
</dbReference>
<dbReference type="InterPro" id="IPR037523">
    <property type="entry name" value="VOC_core"/>
</dbReference>
<organism evidence="4 5">
    <name type="scientific">Pelobates cultripes</name>
    <name type="common">Western spadefoot toad</name>
    <dbReference type="NCBI Taxonomy" id="61616"/>
    <lineage>
        <taxon>Eukaryota</taxon>
        <taxon>Metazoa</taxon>
        <taxon>Chordata</taxon>
        <taxon>Craniata</taxon>
        <taxon>Vertebrata</taxon>
        <taxon>Euteleostomi</taxon>
        <taxon>Amphibia</taxon>
        <taxon>Batrachia</taxon>
        <taxon>Anura</taxon>
        <taxon>Pelobatoidea</taxon>
        <taxon>Pelobatidae</taxon>
        <taxon>Pelobates</taxon>
    </lineage>
</organism>
<evidence type="ECO:0000313" key="4">
    <source>
        <dbReference type="EMBL" id="CAH2300225.1"/>
    </source>
</evidence>
<dbReference type="PANTHER" id="PTHR21366:SF14">
    <property type="entry name" value="GLYOXALASE DOMAIN-CONTAINING PROTEIN 5"/>
    <property type="match status" value="1"/>
</dbReference>
<evidence type="ECO:0000313" key="5">
    <source>
        <dbReference type="Proteomes" id="UP001295444"/>
    </source>
</evidence>
<evidence type="ECO:0000256" key="1">
    <source>
        <dbReference type="ARBA" id="ARBA00010363"/>
    </source>
</evidence>
<dbReference type="EMBL" id="OW240917">
    <property type="protein sequence ID" value="CAH2300225.1"/>
    <property type="molecule type" value="Genomic_DNA"/>
</dbReference>
<comment type="similarity">
    <text evidence="1">Belongs to the glyoxalase I family.</text>
</comment>
<name>A0AAD1SI24_PELCU</name>
<accession>A0AAD1SI24</accession>
<dbReference type="InterPro" id="IPR050383">
    <property type="entry name" value="GlyoxalaseI/FosfomycinResist"/>
</dbReference>
<dbReference type="PROSITE" id="PS51819">
    <property type="entry name" value="VOC"/>
    <property type="match status" value="1"/>
</dbReference>
<dbReference type="Pfam" id="PF00903">
    <property type="entry name" value="Glyoxalase"/>
    <property type="match status" value="1"/>
</dbReference>
<dbReference type="CDD" id="cd07253">
    <property type="entry name" value="GLOD5"/>
    <property type="match status" value="1"/>
</dbReference>
<dbReference type="Proteomes" id="UP001295444">
    <property type="component" value="Chromosome 06"/>
</dbReference>